<accession>A0A383EJ42</accession>
<evidence type="ECO:0000313" key="1">
    <source>
        <dbReference type="EMBL" id="SVE56463.1"/>
    </source>
</evidence>
<organism evidence="1">
    <name type="scientific">marine metagenome</name>
    <dbReference type="NCBI Taxonomy" id="408172"/>
    <lineage>
        <taxon>unclassified sequences</taxon>
        <taxon>metagenomes</taxon>
        <taxon>ecological metagenomes</taxon>
    </lineage>
</organism>
<reference evidence="1" key="1">
    <citation type="submission" date="2018-05" db="EMBL/GenBank/DDBJ databases">
        <authorList>
            <person name="Lanie J.A."/>
            <person name="Ng W.-L."/>
            <person name="Kazmierczak K.M."/>
            <person name="Andrzejewski T.M."/>
            <person name="Davidsen T.M."/>
            <person name="Wayne K.J."/>
            <person name="Tettelin H."/>
            <person name="Glass J.I."/>
            <person name="Rusch D."/>
            <person name="Podicherti R."/>
            <person name="Tsui H.-C.T."/>
            <person name="Winkler M.E."/>
        </authorList>
    </citation>
    <scope>NUCLEOTIDE SEQUENCE</scope>
</reference>
<proteinExistence type="predicted"/>
<dbReference type="EMBL" id="UINC01226115">
    <property type="protein sequence ID" value="SVE56463.1"/>
    <property type="molecule type" value="Genomic_DNA"/>
</dbReference>
<dbReference type="AlphaFoldDB" id="A0A383EJ42"/>
<sequence>MNTVVYRAKEGPYINYNDESKYYSLIIPARYWEWGTEGDDFPVIVNRAKDKSYIKKRLKKVLRQT</sequence>
<gene>
    <name evidence="1" type="ORF">METZ01_LOCUS509317</name>
</gene>
<protein>
    <submittedName>
        <fullName evidence="1">Uncharacterized protein</fullName>
    </submittedName>
</protein>
<name>A0A383EJ42_9ZZZZ</name>